<sequence length="373" mass="43371">MGLKKLILNFCLRIVDLLTFWIQPEPGTITFISLTHNRLSSDFALIDEQLKKDGRWKINYDLMVFRKNLWGDFLYFLNCLRQLPEIKRSQLVILNDNNYVISHMKPRHTKVLQVWHACGAVKQFGNQIRRQYSVGNYDAVLACSPVWKKPYSEAFAMSENQVKITGCPRLDTLLDESAMKKRSARLLKKYPQLRDRKILLYAPTFRGNIMDGMYSAPFSAQKLTDCLPEDWILVSKYHPLLRHSIEIDDRSLDLSGEDLYTLMWMSSAMVSDFSSVIFDYSLLMKPMIAYVPDLEEYAQTIGLNIPYLKDFPGPVTVTEEEIAEAVQVTSPEDITRRRKFRDKYFTHIDRNNTRRVVQLIDDMMEQPAQDAAA</sequence>
<keyword evidence="3" id="KW-1003">Cell membrane</keyword>
<organism evidence="7 8">
    <name type="scientific">Faecalibaculum rodentium</name>
    <dbReference type="NCBI Taxonomy" id="1702221"/>
    <lineage>
        <taxon>Bacteria</taxon>
        <taxon>Bacillati</taxon>
        <taxon>Bacillota</taxon>
        <taxon>Erysipelotrichia</taxon>
        <taxon>Erysipelotrichales</taxon>
        <taxon>Erysipelotrichaceae</taxon>
        <taxon>Faecalibaculum</taxon>
    </lineage>
</organism>
<name>A0A140DZ32_9FIRM</name>
<dbReference type="Gene3D" id="3.40.50.11820">
    <property type="match status" value="1"/>
</dbReference>
<dbReference type="AlphaFoldDB" id="A0A140DZ32"/>
<evidence type="ECO:0000313" key="7">
    <source>
        <dbReference type="EMBL" id="AMK55909.1"/>
    </source>
</evidence>
<dbReference type="STRING" id="1702221.AALO17_27750"/>
<proteinExistence type="inferred from homology"/>
<dbReference type="SUPFAM" id="SSF53756">
    <property type="entry name" value="UDP-Glycosyltransferase/glycogen phosphorylase"/>
    <property type="match status" value="1"/>
</dbReference>
<keyword evidence="8" id="KW-1185">Reference proteome</keyword>
<dbReference type="GO" id="GO:0019350">
    <property type="term" value="P:teichoic acid biosynthetic process"/>
    <property type="evidence" value="ECO:0007669"/>
    <property type="project" value="UniProtKB-KW"/>
</dbReference>
<dbReference type="GeneID" id="78479235"/>
<dbReference type="GO" id="GO:0005886">
    <property type="term" value="C:plasma membrane"/>
    <property type="evidence" value="ECO:0007669"/>
    <property type="project" value="UniProtKB-SubCell"/>
</dbReference>
<dbReference type="Pfam" id="PF04464">
    <property type="entry name" value="Glyphos_transf"/>
    <property type="match status" value="1"/>
</dbReference>
<evidence type="ECO:0008006" key="9">
    <source>
        <dbReference type="Google" id="ProtNLM"/>
    </source>
</evidence>
<evidence type="ECO:0000256" key="2">
    <source>
        <dbReference type="ARBA" id="ARBA00010488"/>
    </source>
</evidence>
<dbReference type="RefSeq" id="WP_067559965.1">
    <property type="nucleotide sequence ID" value="NZ_CANASY010000003.1"/>
</dbReference>
<dbReference type="KEGG" id="fro:AALO17_27750"/>
<keyword evidence="5" id="KW-0777">Teichoic acid biosynthesis</keyword>
<dbReference type="InterPro" id="IPR007554">
    <property type="entry name" value="Glycerophosphate_synth"/>
</dbReference>
<dbReference type="PANTHER" id="PTHR37316:SF3">
    <property type="entry name" value="TEICHOIC ACID GLYCEROL-PHOSPHATE TRANSFERASE"/>
    <property type="match status" value="1"/>
</dbReference>
<reference evidence="7 8" key="1">
    <citation type="journal article" date="2016" name="Gut Pathog.">
        <title>Whole genome sequencing of "Faecalibaculum rodentium" ALO17, isolated from C57BL/6J laboratory mouse feces.</title>
        <authorList>
            <person name="Lim S."/>
            <person name="Chang D.H."/>
            <person name="Ahn S."/>
            <person name="Kim B.C."/>
        </authorList>
    </citation>
    <scope>NUCLEOTIDE SEQUENCE [LARGE SCALE GENOMIC DNA]</scope>
    <source>
        <strain evidence="7 8">Alo17</strain>
    </source>
</reference>
<evidence type="ECO:0000256" key="1">
    <source>
        <dbReference type="ARBA" id="ARBA00004202"/>
    </source>
</evidence>
<comment type="similarity">
    <text evidence="2">Belongs to the CDP-glycerol glycerophosphotransferase family.</text>
</comment>
<dbReference type="EMBL" id="CP011391">
    <property type="protein sequence ID" value="AMK55909.1"/>
    <property type="molecule type" value="Genomic_DNA"/>
</dbReference>
<gene>
    <name evidence="7" type="ORF">AALO17_27750</name>
</gene>
<evidence type="ECO:0000256" key="4">
    <source>
        <dbReference type="ARBA" id="ARBA00022679"/>
    </source>
</evidence>
<dbReference type="Proteomes" id="UP000069771">
    <property type="component" value="Chromosome"/>
</dbReference>
<evidence type="ECO:0000313" key="8">
    <source>
        <dbReference type="Proteomes" id="UP000069771"/>
    </source>
</evidence>
<evidence type="ECO:0000256" key="3">
    <source>
        <dbReference type="ARBA" id="ARBA00022475"/>
    </source>
</evidence>
<dbReference type="PANTHER" id="PTHR37316">
    <property type="entry name" value="TEICHOIC ACID GLYCEROL-PHOSPHATE PRIMASE"/>
    <property type="match status" value="1"/>
</dbReference>
<dbReference type="InterPro" id="IPR043148">
    <property type="entry name" value="TagF_C"/>
</dbReference>
<comment type="subcellular location">
    <subcellularLocation>
        <location evidence="1">Cell membrane</location>
        <topology evidence="1">Peripheral membrane protein</topology>
    </subcellularLocation>
</comment>
<accession>A0A140DZ32</accession>
<dbReference type="InterPro" id="IPR051612">
    <property type="entry name" value="Teichoic_Acid_Biosynth"/>
</dbReference>
<dbReference type="InterPro" id="IPR043149">
    <property type="entry name" value="TagF_N"/>
</dbReference>
<dbReference type="Gene3D" id="3.40.50.12580">
    <property type="match status" value="1"/>
</dbReference>
<keyword evidence="4" id="KW-0808">Transferase</keyword>
<evidence type="ECO:0000256" key="6">
    <source>
        <dbReference type="ARBA" id="ARBA00023136"/>
    </source>
</evidence>
<dbReference type="GO" id="GO:0047355">
    <property type="term" value="F:CDP-glycerol glycerophosphotransferase activity"/>
    <property type="evidence" value="ECO:0007669"/>
    <property type="project" value="InterPro"/>
</dbReference>
<protein>
    <recommendedName>
        <fullName evidence="9">CDP-glycerol--glycerophosphate glycerophosphotransferase</fullName>
    </recommendedName>
</protein>
<keyword evidence="6" id="KW-0472">Membrane</keyword>
<dbReference type="OrthoDB" id="9811865at2"/>
<evidence type="ECO:0000256" key="5">
    <source>
        <dbReference type="ARBA" id="ARBA00022944"/>
    </source>
</evidence>